<comment type="caution">
    <text evidence="7">Lacks conserved residue(s) required for the propagation of feature annotation.</text>
</comment>
<keyword evidence="8" id="KW-0966">Cell projection</keyword>
<evidence type="ECO:0000256" key="7">
    <source>
        <dbReference type="RuleBase" id="RU364093"/>
    </source>
</evidence>
<dbReference type="Proteomes" id="UP000637769">
    <property type="component" value="Unassembled WGS sequence"/>
</dbReference>
<keyword evidence="7" id="KW-1006">Bacterial flagellum protein export</keyword>
<dbReference type="Pfam" id="PF00771">
    <property type="entry name" value="FHIPEP"/>
    <property type="match status" value="1"/>
</dbReference>
<reference evidence="9" key="1">
    <citation type="journal article" date="2019" name="Int. J. Syst. Evol. Microbiol.">
        <title>The Global Catalogue of Microorganisms (GCM) 10K type strain sequencing project: providing services to taxonomists for standard genome sequencing and annotation.</title>
        <authorList>
            <consortium name="The Broad Institute Genomics Platform"/>
            <consortium name="The Broad Institute Genome Sequencing Center for Infectious Disease"/>
            <person name="Wu L."/>
            <person name="Ma J."/>
        </authorList>
    </citation>
    <scope>NUCLEOTIDE SEQUENCE [LARGE SCALE GENOMIC DNA]</scope>
    <source>
        <strain evidence="9">CCM 7132</strain>
    </source>
</reference>
<keyword evidence="7" id="KW-1005">Bacterial flagellum biogenesis</keyword>
<dbReference type="Gene3D" id="3.40.50.12790">
    <property type="entry name" value="FHIPEP family, domain 4"/>
    <property type="match status" value="1"/>
</dbReference>
<keyword evidence="8" id="KW-0282">Flagellum</keyword>
<evidence type="ECO:0000256" key="6">
    <source>
        <dbReference type="ARBA" id="ARBA00023136"/>
    </source>
</evidence>
<evidence type="ECO:0000313" key="9">
    <source>
        <dbReference type="Proteomes" id="UP000637769"/>
    </source>
</evidence>
<keyword evidence="7" id="KW-0813">Transport</keyword>
<keyword evidence="6 7" id="KW-0472">Membrane</keyword>
<keyword evidence="7" id="KW-0653">Protein transport</keyword>
<dbReference type="NCBIfam" id="TIGR01398">
    <property type="entry name" value="FlhA"/>
    <property type="match status" value="1"/>
</dbReference>
<dbReference type="Gene3D" id="3.40.30.60">
    <property type="entry name" value="FHIPEP family, domain 1"/>
    <property type="match status" value="1"/>
</dbReference>
<keyword evidence="9" id="KW-1185">Reference proteome</keyword>
<dbReference type="PANTHER" id="PTHR30161:SF1">
    <property type="entry name" value="FLAGELLAR BIOSYNTHESIS PROTEIN FLHA-RELATED"/>
    <property type="match status" value="1"/>
</dbReference>
<evidence type="ECO:0000256" key="4">
    <source>
        <dbReference type="ARBA" id="ARBA00022692"/>
    </source>
</evidence>
<dbReference type="InterPro" id="IPR001712">
    <property type="entry name" value="T3SS_FHIPEP"/>
</dbReference>
<protein>
    <recommendedName>
        <fullName evidence="7">Flagellar biosynthesis protein FlhA</fullName>
    </recommendedName>
</protein>
<dbReference type="InterPro" id="IPR042193">
    <property type="entry name" value="FHIPEP_3"/>
</dbReference>
<sequence length="731" mass="77512">MDTAKGSSGPGPGALKPYPGKAVTTKLFSALSSQATRASESWRSGSYKSSWRAAIPGTDVGLAIGVLLLLSILIIPLPTFILDLGLSLSITSSVLVLMVSLFLERPIEFTSFPTLLLLTTLLRLSLEIATTRLILSHGSEGTYAAGHVVAAFGGFLMGGDVVIGGIVFSILLVVNFMVITKGSGRIAEVAARFFLDSMPGKQMAIDAELSSGAINDRTARLRRKELEDESSFYGAMDGAAKFVRGDAIAALIITAINIVGGLAIGVLRHGMPIGDAASTFTTLTVGDGLVSQIPALLVSTASGIVVTKGGTAGSADVTLVRQLGGNPKPMAMAAVLSGCFALMPGLPALPFLAISGLAGAAAWWRWKVPVQDPSEDNVTENAPPPSATPISEVLKLDLLRLELGFGLLPMTNGDNAQLTEQIKALRRTIASEMGFITPPIRIQDNILLPSERYVIKLKEITIGSGEVRPGRLMAMTPSGGIPDLEGDRTTEPAFGLPAVWIAPALKPRAVAMKCTVVDPASVLVTHLSELVRQNLPDLLTYVATQALLDELPRDQQKLVSDLIPSQVTLSTLQRVLQSLLAERVSIRDLPTILESIQEGSGLGLRGIQALTGHVRIRLSRQICSGLEGPGGYIPMITLSPEWENDFATHIAGQGDERRLAMPPSMLNRFVGKLRDAFNAVSASGEVPVIVVSSTVRDSMRSIVERVRPTVPVLSQAEIYPRARIKTIETIT</sequence>
<feature type="transmembrane region" description="Helical" evidence="7">
    <location>
        <begin position="331"/>
        <end position="364"/>
    </location>
</feature>
<keyword evidence="8" id="KW-0969">Cilium</keyword>
<evidence type="ECO:0000256" key="5">
    <source>
        <dbReference type="ARBA" id="ARBA00022989"/>
    </source>
</evidence>
<keyword evidence="3 7" id="KW-1003">Cell membrane</keyword>
<gene>
    <name evidence="7 8" type="primary">flhA</name>
    <name evidence="8" type="ORF">GCM10007207_00330</name>
</gene>
<organism evidence="8 9">
    <name type="scientific">Asaia siamensis</name>
    <dbReference type="NCBI Taxonomy" id="110479"/>
    <lineage>
        <taxon>Bacteria</taxon>
        <taxon>Pseudomonadati</taxon>
        <taxon>Pseudomonadota</taxon>
        <taxon>Alphaproteobacteria</taxon>
        <taxon>Acetobacterales</taxon>
        <taxon>Acetobacteraceae</taxon>
        <taxon>Asaia</taxon>
    </lineage>
</organism>
<evidence type="ECO:0000313" key="8">
    <source>
        <dbReference type="EMBL" id="GGC19006.1"/>
    </source>
</evidence>
<comment type="subcellular location">
    <subcellularLocation>
        <location evidence="1 7">Cell membrane</location>
        <topology evidence="1 7">Multi-pass membrane protein</topology>
    </subcellularLocation>
</comment>
<dbReference type="InterPro" id="IPR042196">
    <property type="entry name" value="FHIPEP_4"/>
</dbReference>
<dbReference type="Gene3D" id="1.10.8.540">
    <property type="entry name" value="FHIPEP family, domain 3"/>
    <property type="match status" value="1"/>
</dbReference>
<comment type="function">
    <text evidence="7">Required for formation of the rod structure of the flagellar apparatus. Together with FliI and FliH, may constitute the export apparatus of flagellin.</text>
</comment>
<feature type="transmembrane region" description="Helical" evidence="7">
    <location>
        <begin position="247"/>
        <end position="267"/>
    </location>
</feature>
<comment type="caution">
    <text evidence="8">The sequence shown here is derived from an EMBL/GenBank/DDBJ whole genome shotgun (WGS) entry which is preliminary data.</text>
</comment>
<dbReference type="InterPro" id="IPR042194">
    <property type="entry name" value="FHIPEP_1"/>
</dbReference>
<evidence type="ECO:0000256" key="1">
    <source>
        <dbReference type="ARBA" id="ARBA00004651"/>
    </source>
</evidence>
<accession>A0ABQ1L3I9</accession>
<dbReference type="PIRSF" id="PIRSF005419">
    <property type="entry name" value="FlhA"/>
    <property type="match status" value="1"/>
</dbReference>
<name>A0ABQ1L3I9_9PROT</name>
<evidence type="ECO:0000256" key="3">
    <source>
        <dbReference type="ARBA" id="ARBA00022475"/>
    </source>
</evidence>
<proteinExistence type="inferred from homology"/>
<evidence type="ECO:0000256" key="2">
    <source>
        <dbReference type="ARBA" id="ARBA00008835"/>
    </source>
</evidence>
<feature type="transmembrane region" description="Helical" evidence="7">
    <location>
        <begin position="81"/>
        <end position="103"/>
    </location>
</feature>
<dbReference type="PANTHER" id="PTHR30161">
    <property type="entry name" value="FLAGELLAR EXPORT PROTEIN, MEMBRANE FLHA SUBUNIT-RELATED"/>
    <property type="match status" value="1"/>
</dbReference>
<dbReference type="EMBL" id="BMCH01000001">
    <property type="protein sequence ID" value="GGC19006.1"/>
    <property type="molecule type" value="Genomic_DNA"/>
</dbReference>
<feature type="transmembrane region" description="Helical" evidence="7">
    <location>
        <begin position="155"/>
        <end position="178"/>
    </location>
</feature>
<keyword evidence="4 7" id="KW-0812">Transmembrane</keyword>
<dbReference type="InterPro" id="IPR006301">
    <property type="entry name" value="FlhA"/>
</dbReference>
<dbReference type="PRINTS" id="PR00949">
    <property type="entry name" value="TYPE3IMAPROT"/>
</dbReference>
<feature type="transmembrane region" description="Helical" evidence="7">
    <location>
        <begin position="53"/>
        <end position="75"/>
    </location>
</feature>
<feature type="transmembrane region" description="Helical" evidence="7">
    <location>
        <begin position="115"/>
        <end position="135"/>
    </location>
</feature>
<keyword evidence="5 7" id="KW-1133">Transmembrane helix</keyword>
<comment type="similarity">
    <text evidence="2 7">Belongs to the FHIPEP (flagella/HR/invasion proteins export pore) family.</text>
</comment>